<dbReference type="PROSITE" id="PS51257">
    <property type="entry name" value="PROKAR_LIPOPROTEIN"/>
    <property type="match status" value="1"/>
</dbReference>
<accession>A0A084JQL3</accession>
<dbReference type="InterPro" id="IPR050490">
    <property type="entry name" value="Bact_solute-bd_prot1"/>
</dbReference>
<organism evidence="2 3">
    <name type="scientific">Lacrimispora celerecrescens</name>
    <dbReference type="NCBI Taxonomy" id="29354"/>
    <lineage>
        <taxon>Bacteria</taxon>
        <taxon>Bacillati</taxon>
        <taxon>Bacillota</taxon>
        <taxon>Clostridia</taxon>
        <taxon>Lachnospirales</taxon>
        <taxon>Lachnospiraceae</taxon>
        <taxon>Lacrimispora</taxon>
    </lineage>
</organism>
<dbReference type="STRING" id="29354.IO98_04155"/>
<dbReference type="InterPro" id="IPR006059">
    <property type="entry name" value="SBP"/>
</dbReference>
<dbReference type="SUPFAM" id="SSF53850">
    <property type="entry name" value="Periplasmic binding protein-like II"/>
    <property type="match status" value="1"/>
</dbReference>
<evidence type="ECO:0000313" key="2">
    <source>
        <dbReference type="EMBL" id="KEZ91247.1"/>
    </source>
</evidence>
<dbReference type="Proteomes" id="UP000028525">
    <property type="component" value="Unassembled WGS sequence"/>
</dbReference>
<keyword evidence="3" id="KW-1185">Reference proteome</keyword>
<dbReference type="EMBL" id="JPME01000006">
    <property type="protein sequence ID" value="KEZ91247.1"/>
    <property type="molecule type" value="Genomic_DNA"/>
</dbReference>
<dbReference type="Pfam" id="PF13416">
    <property type="entry name" value="SBP_bac_8"/>
    <property type="match status" value="1"/>
</dbReference>
<feature type="chain" id="PRO_5038878835" description="ABC transporter substrate-binding protein" evidence="1">
    <location>
        <begin position="24"/>
        <end position="455"/>
    </location>
</feature>
<reference evidence="2 3" key="1">
    <citation type="submission" date="2014-07" db="EMBL/GenBank/DDBJ databases">
        <title>Draft genome of Clostridium celerecrescens 152B isolated from sediments associated with methane hydrate from Krishna Godavari basin.</title>
        <authorList>
            <person name="Honkalas V.S."/>
            <person name="Dabir A.P."/>
            <person name="Arora P."/>
            <person name="Dhakephalkar P.K."/>
        </authorList>
    </citation>
    <scope>NUCLEOTIDE SEQUENCE [LARGE SCALE GENOMIC DNA]</scope>
    <source>
        <strain evidence="2 3">152B</strain>
    </source>
</reference>
<comment type="caution">
    <text evidence="2">The sequence shown here is derived from an EMBL/GenBank/DDBJ whole genome shotgun (WGS) entry which is preliminary data.</text>
</comment>
<dbReference type="OrthoDB" id="9764112at2"/>
<gene>
    <name evidence="2" type="ORF">IO98_04155</name>
</gene>
<evidence type="ECO:0008006" key="4">
    <source>
        <dbReference type="Google" id="ProtNLM"/>
    </source>
</evidence>
<evidence type="ECO:0000313" key="3">
    <source>
        <dbReference type="Proteomes" id="UP000028525"/>
    </source>
</evidence>
<dbReference type="RefSeq" id="WP_038278168.1">
    <property type="nucleotide sequence ID" value="NZ_JPME01000006.1"/>
</dbReference>
<name>A0A084JQL3_9FIRM</name>
<dbReference type="PANTHER" id="PTHR43649">
    <property type="entry name" value="ARABINOSE-BINDING PROTEIN-RELATED"/>
    <property type="match status" value="1"/>
</dbReference>
<keyword evidence="1" id="KW-0732">Signal</keyword>
<dbReference type="PANTHER" id="PTHR43649:SF11">
    <property type="entry name" value="ABC TRANSPORTER SUBSTRATE-BINDING PROTEIN YESO-RELATED"/>
    <property type="match status" value="1"/>
</dbReference>
<proteinExistence type="predicted"/>
<protein>
    <recommendedName>
        <fullName evidence="4">ABC transporter substrate-binding protein</fullName>
    </recommendedName>
</protein>
<dbReference type="AlphaFoldDB" id="A0A084JQL3"/>
<evidence type="ECO:0000256" key="1">
    <source>
        <dbReference type="SAM" id="SignalP"/>
    </source>
</evidence>
<dbReference type="Gene3D" id="3.40.190.10">
    <property type="entry name" value="Periplasmic binding protein-like II"/>
    <property type="match status" value="2"/>
</dbReference>
<sequence length="455" mass="49532">MMKKIWKRFIAFTLVGLAIVGIAGCGSKDTDNGEKTTAAEVAAAGETTDKTKGGETVIRVCWWGNQTRNDGTVKALEMYETEHPGIKFEVEFSDFNGYWDKLATQAASGNLPDIIQMDYRYIKQYADKGQIVGLNQYINSGVIETADVADSIMETGVVGSDIYGIVSGTQAMALLVNTDVMAEAGVTLPKQPTWDELFEAGKTVHEKTGQFLNIPSGDELNMLYMARAVGQTMFNEAGDGLGMPDETVALRYFTRLKETLDGGYHLSPEEVAEGSNSQLSNFAAGKEWCNFINSNQITNTISQCPDGLEYEIYMYPTEADAIQQPLFLKPSMFWSISKDSGNSEIAADVINYLTNSVEANKEALKGERGVPISSVVSKAIAEVVDESTARINSYVSEVAKIANKIDPPYPAAAAEVAKLISDLSDMVRYGEITPEDAANDFYEQATEILQKGVAK</sequence>
<feature type="signal peptide" evidence="1">
    <location>
        <begin position="1"/>
        <end position="23"/>
    </location>
</feature>